<dbReference type="Proteomes" id="UP000006048">
    <property type="component" value="Chromosome"/>
</dbReference>
<evidence type="ECO:0000259" key="2">
    <source>
        <dbReference type="PROSITE" id="PS50042"/>
    </source>
</evidence>
<dbReference type="STRING" id="869212.Turpa_0434"/>
<dbReference type="InterPro" id="IPR019734">
    <property type="entry name" value="TPR_rpt"/>
</dbReference>
<dbReference type="OrthoDB" id="335400at2"/>
<dbReference type="AlphaFoldDB" id="I4B1D3"/>
<organism evidence="3 4">
    <name type="scientific">Turneriella parva (strain ATCC BAA-1111 / DSM 21527 / NCTC 11395 / H)</name>
    <name type="common">Leptospira parva</name>
    <dbReference type="NCBI Taxonomy" id="869212"/>
    <lineage>
        <taxon>Bacteria</taxon>
        <taxon>Pseudomonadati</taxon>
        <taxon>Spirochaetota</taxon>
        <taxon>Spirochaetia</taxon>
        <taxon>Leptospirales</taxon>
        <taxon>Leptospiraceae</taxon>
        <taxon>Turneriella</taxon>
    </lineage>
</organism>
<sequence length="389" mass="43249">MPITRNYSAGSIVYFAGDVGEDVYVMQKGRISLISTSLDQKDDIKEDVRKGEFFGVKSALGRYPREETAQVLADSQVLVFKLAEFEQFGQKNTRIVLQMLKVFSSQLRRVHKAVREFLGEHGASEASMELVRVGEYYYKAGKTDYALYAFGAYQKNFPAGPLTERVRRLAQSVKEGAAFPLDLPDINEEMQRNEVAQRTGQMVNRSEPQPVDDYANHADVDMPSDMPPPLDVDMGDIGDLPPPAGDFDLPMPDDFDMGTPSKTPAQHYSDGLSAFANHQFDEALAAYQQALEGSGSDAALHEKCLFELGRTHVKKADAKSAVEKFSELLRTHAQGSLTRKAMIQLAEIYERARDNARAASLYEKASRIPPQDKEANIALQKANQLKGQK</sequence>
<accession>I4B1D3</accession>
<dbReference type="KEGG" id="tpx:Turpa_0434"/>
<dbReference type="SUPFAM" id="SSF48452">
    <property type="entry name" value="TPR-like"/>
    <property type="match status" value="1"/>
</dbReference>
<dbReference type="InterPro" id="IPR000595">
    <property type="entry name" value="cNMP-bd_dom"/>
</dbReference>
<dbReference type="InterPro" id="IPR018490">
    <property type="entry name" value="cNMP-bd_dom_sf"/>
</dbReference>
<dbReference type="Pfam" id="PF00027">
    <property type="entry name" value="cNMP_binding"/>
    <property type="match status" value="1"/>
</dbReference>
<feature type="repeat" description="TPR" evidence="1">
    <location>
        <begin position="339"/>
        <end position="372"/>
    </location>
</feature>
<feature type="domain" description="Cyclic nucleotide-binding" evidence="2">
    <location>
        <begin position="5"/>
        <end position="106"/>
    </location>
</feature>
<keyword evidence="4" id="KW-1185">Reference proteome</keyword>
<dbReference type="Pfam" id="PF13432">
    <property type="entry name" value="TPR_16"/>
    <property type="match status" value="1"/>
</dbReference>
<evidence type="ECO:0000313" key="3">
    <source>
        <dbReference type="EMBL" id="AFM11090.1"/>
    </source>
</evidence>
<dbReference type="CDD" id="cd00038">
    <property type="entry name" value="CAP_ED"/>
    <property type="match status" value="1"/>
</dbReference>
<evidence type="ECO:0000256" key="1">
    <source>
        <dbReference type="PROSITE-ProRule" id="PRU00339"/>
    </source>
</evidence>
<dbReference type="InterPro" id="IPR014710">
    <property type="entry name" value="RmlC-like_jellyroll"/>
</dbReference>
<dbReference type="Gene3D" id="2.60.120.10">
    <property type="entry name" value="Jelly Rolls"/>
    <property type="match status" value="1"/>
</dbReference>
<dbReference type="Gene3D" id="1.25.40.10">
    <property type="entry name" value="Tetratricopeptide repeat domain"/>
    <property type="match status" value="1"/>
</dbReference>
<proteinExistence type="predicted"/>
<dbReference type="SUPFAM" id="SSF51206">
    <property type="entry name" value="cAMP-binding domain-like"/>
    <property type="match status" value="1"/>
</dbReference>
<dbReference type="SMART" id="SM00028">
    <property type="entry name" value="TPR"/>
    <property type="match status" value="2"/>
</dbReference>
<evidence type="ECO:0000313" key="4">
    <source>
        <dbReference type="Proteomes" id="UP000006048"/>
    </source>
</evidence>
<name>I4B1D3_TURPD</name>
<reference evidence="3 4" key="1">
    <citation type="submission" date="2012-06" db="EMBL/GenBank/DDBJ databases">
        <title>The complete chromosome of genome of Turneriella parva DSM 21527.</title>
        <authorList>
            <consortium name="US DOE Joint Genome Institute (JGI-PGF)"/>
            <person name="Lucas S."/>
            <person name="Han J."/>
            <person name="Lapidus A."/>
            <person name="Bruce D."/>
            <person name="Goodwin L."/>
            <person name="Pitluck S."/>
            <person name="Peters L."/>
            <person name="Kyrpides N."/>
            <person name="Mavromatis K."/>
            <person name="Ivanova N."/>
            <person name="Mikhailova N."/>
            <person name="Chertkov O."/>
            <person name="Detter J.C."/>
            <person name="Tapia R."/>
            <person name="Han C."/>
            <person name="Land M."/>
            <person name="Hauser L."/>
            <person name="Markowitz V."/>
            <person name="Cheng J.-F."/>
            <person name="Hugenholtz P."/>
            <person name="Woyke T."/>
            <person name="Wu D."/>
            <person name="Gronow S."/>
            <person name="Wellnitz S."/>
            <person name="Brambilla E."/>
            <person name="Klenk H.-P."/>
            <person name="Eisen J.A."/>
        </authorList>
    </citation>
    <scope>NUCLEOTIDE SEQUENCE [LARGE SCALE GENOMIC DNA]</scope>
    <source>
        <strain evidence="4">ATCC BAA-1111 / DSM 21527 / NCTC 11395 / H</strain>
    </source>
</reference>
<dbReference type="SMART" id="SM00100">
    <property type="entry name" value="cNMP"/>
    <property type="match status" value="1"/>
</dbReference>
<keyword evidence="1" id="KW-0802">TPR repeat</keyword>
<dbReference type="InterPro" id="IPR011990">
    <property type="entry name" value="TPR-like_helical_dom_sf"/>
</dbReference>
<dbReference type="PROSITE" id="PS50005">
    <property type="entry name" value="TPR"/>
    <property type="match status" value="1"/>
</dbReference>
<gene>
    <name evidence="3" type="ordered locus">Turpa_0434</name>
</gene>
<dbReference type="PATRIC" id="fig|869212.3.peg.408"/>
<protein>
    <submittedName>
        <fullName evidence="3">Transcriptional regulator, Crp/Fnr family</fullName>
    </submittedName>
</protein>
<dbReference type="HOGENOM" id="CLU_846407_0_0_12"/>
<dbReference type="RefSeq" id="WP_014801610.1">
    <property type="nucleotide sequence ID" value="NC_018020.1"/>
</dbReference>
<dbReference type="EMBL" id="CP002959">
    <property type="protein sequence ID" value="AFM11090.1"/>
    <property type="molecule type" value="Genomic_DNA"/>
</dbReference>
<dbReference type="PROSITE" id="PS50042">
    <property type="entry name" value="CNMP_BINDING_3"/>
    <property type="match status" value="1"/>
</dbReference>